<keyword evidence="3" id="KW-0547">Nucleotide-binding</keyword>
<dbReference type="GO" id="GO:0016887">
    <property type="term" value="F:ATP hydrolysis activity"/>
    <property type="evidence" value="ECO:0007669"/>
    <property type="project" value="InterPro"/>
</dbReference>
<evidence type="ECO:0000313" key="6">
    <source>
        <dbReference type="EMBL" id="MBC1489476.1"/>
    </source>
</evidence>
<accession>A0A7X0X976</accession>
<dbReference type="RefSeq" id="WP_185347226.1">
    <property type="nucleotide sequence ID" value="NZ_JAASTU010000013.1"/>
</dbReference>
<dbReference type="Pfam" id="PF00005">
    <property type="entry name" value="ABC_tran"/>
    <property type="match status" value="1"/>
</dbReference>
<dbReference type="InterPro" id="IPR027417">
    <property type="entry name" value="P-loop_NTPase"/>
</dbReference>
<dbReference type="EMBL" id="JAASTW010000013">
    <property type="protein sequence ID" value="MBC1489476.1"/>
    <property type="molecule type" value="Genomic_DNA"/>
</dbReference>
<dbReference type="EMBL" id="JAASUB010000013">
    <property type="protein sequence ID" value="MBC1510501.1"/>
    <property type="molecule type" value="Genomic_DNA"/>
</dbReference>
<dbReference type="Proteomes" id="UP000561617">
    <property type="component" value="Unassembled WGS sequence"/>
</dbReference>
<evidence type="ECO:0000259" key="5">
    <source>
        <dbReference type="PROSITE" id="PS50893"/>
    </source>
</evidence>
<proteinExistence type="inferred from homology"/>
<dbReference type="GO" id="GO:0005524">
    <property type="term" value="F:ATP binding"/>
    <property type="evidence" value="ECO:0007669"/>
    <property type="project" value="UniProtKB-KW"/>
</dbReference>
<evidence type="ECO:0000313" key="9">
    <source>
        <dbReference type="Proteomes" id="UP000587800"/>
    </source>
</evidence>
<dbReference type="PROSITE" id="PS50893">
    <property type="entry name" value="ABC_TRANSPORTER_2"/>
    <property type="match status" value="1"/>
</dbReference>
<keyword evidence="2" id="KW-0813">Transport</keyword>
<keyword evidence="9" id="KW-1185">Reference proteome</keyword>
<dbReference type="PANTHER" id="PTHR43166:SF4">
    <property type="entry name" value="PHOSPHONATES IMPORT ATP-BINDING PROTEIN PHNC"/>
    <property type="match status" value="1"/>
</dbReference>
<comment type="caution">
    <text evidence="6">The sequence shown here is derived from an EMBL/GenBank/DDBJ whole genome shotgun (WGS) entry which is preliminary data.</text>
</comment>
<dbReference type="InterPro" id="IPR003439">
    <property type="entry name" value="ABC_transporter-like_ATP-bd"/>
</dbReference>
<dbReference type="Proteomes" id="UP000587800">
    <property type="component" value="Unassembled WGS sequence"/>
</dbReference>
<name>A0A7X0X976_9LIST</name>
<dbReference type="SUPFAM" id="SSF52540">
    <property type="entry name" value="P-loop containing nucleoside triphosphate hydrolases"/>
    <property type="match status" value="1"/>
</dbReference>
<dbReference type="InterPro" id="IPR017871">
    <property type="entry name" value="ABC_transporter-like_CS"/>
</dbReference>
<keyword evidence="4 6" id="KW-0067">ATP-binding</keyword>
<evidence type="ECO:0000256" key="1">
    <source>
        <dbReference type="ARBA" id="ARBA00005417"/>
    </source>
</evidence>
<dbReference type="PROSITE" id="PS00211">
    <property type="entry name" value="ABC_TRANSPORTER_1"/>
    <property type="match status" value="1"/>
</dbReference>
<gene>
    <name evidence="6" type="ORF">HCJ38_10740</name>
    <name evidence="7" type="ORF">HCJ59_11455</name>
</gene>
<dbReference type="SMART" id="SM00382">
    <property type="entry name" value="AAA"/>
    <property type="match status" value="1"/>
</dbReference>
<evidence type="ECO:0000313" key="8">
    <source>
        <dbReference type="Proteomes" id="UP000561617"/>
    </source>
</evidence>
<reference evidence="8 9" key="1">
    <citation type="submission" date="2020-03" db="EMBL/GenBank/DDBJ databases">
        <title>Soil Listeria distribution.</title>
        <authorList>
            <person name="Liao J."/>
            <person name="Wiedmann M."/>
        </authorList>
    </citation>
    <scope>NUCLEOTIDE SEQUENCE [LARGE SCALE GENOMIC DNA]</scope>
    <source>
        <strain evidence="7 9">FSL L7-1515</strain>
        <strain evidence="6 8">FSL L7-1554</strain>
    </source>
</reference>
<dbReference type="InterPro" id="IPR003593">
    <property type="entry name" value="AAA+_ATPase"/>
</dbReference>
<evidence type="ECO:0000256" key="4">
    <source>
        <dbReference type="ARBA" id="ARBA00022840"/>
    </source>
</evidence>
<comment type="similarity">
    <text evidence="1">Belongs to the ABC transporter superfamily.</text>
</comment>
<sequence length="215" mass="23634">MLEIKNLTKKFEQKTILDNVNLSLKDGEILSIVGPSGGGKTTLLRCISGLEKMDSGEILIDGEVVDPMSKKDVENTIGVVFQEFHLFPHLSVMDNLILAPTLARKTKKEAAKKEAERLLSLLDLADKADSMPYQLSGGQKQRVAIARALAMNPKVLLFDEPTSALDPDLRDHVASLILSLKQVGITQIIVTHDHAFAEKIADQMLEVEPLKKEAI</sequence>
<feature type="domain" description="ABC transporter" evidence="5">
    <location>
        <begin position="2"/>
        <end position="214"/>
    </location>
</feature>
<dbReference type="AlphaFoldDB" id="A0A7X0X976"/>
<protein>
    <submittedName>
        <fullName evidence="6">Amino acid ABC transporter ATP-binding protein</fullName>
    </submittedName>
</protein>
<dbReference type="Gene3D" id="3.40.50.300">
    <property type="entry name" value="P-loop containing nucleotide triphosphate hydrolases"/>
    <property type="match status" value="1"/>
</dbReference>
<organism evidence="6 8">
    <name type="scientific">Listeria immobilis</name>
    <dbReference type="NCBI Taxonomy" id="2713502"/>
    <lineage>
        <taxon>Bacteria</taxon>
        <taxon>Bacillati</taxon>
        <taxon>Bacillota</taxon>
        <taxon>Bacilli</taxon>
        <taxon>Bacillales</taxon>
        <taxon>Listeriaceae</taxon>
        <taxon>Listeria</taxon>
    </lineage>
</organism>
<dbReference type="InterPro" id="IPR050086">
    <property type="entry name" value="MetN_ABC_transporter-like"/>
</dbReference>
<evidence type="ECO:0000256" key="2">
    <source>
        <dbReference type="ARBA" id="ARBA00022448"/>
    </source>
</evidence>
<evidence type="ECO:0000313" key="7">
    <source>
        <dbReference type="EMBL" id="MBC1510501.1"/>
    </source>
</evidence>
<evidence type="ECO:0000256" key="3">
    <source>
        <dbReference type="ARBA" id="ARBA00022741"/>
    </source>
</evidence>
<dbReference type="PANTHER" id="PTHR43166">
    <property type="entry name" value="AMINO ACID IMPORT ATP-BINDING PROTEIN"/>
    <property type="match status" value="1"/>
</dbReference>